<organism evidence="2 3">
    <name type="scientific">Hymenobacter mucosus</name>
    <dbReference type="NCBI Taxonomy" id="1411120"/>
    <lineage>
        <taxon>Bacteria</taxon>
        <taxon>Pseudomonadati</taxon>
        <taxon>Bacteroidota</taxon>
        <taxon>Cytophagia</taxon>
        <taxon>Cytophagales</taxon>
        <taxon>Hymenobacteraceae</taxon>
        <taxon>Hymenobacter</taxon>
    </lineage>
</organism>
<gene>
    <name evidence="2" type="ORF">SAMN06269173_103125</name>
</gene>
<sequence length="180" mass="18919">MPISFTPTRRAQLLSRLTMALVGLLLFASCRSAQSAYQFQPPASSRLAHVGTPALPPAAVEAASLPAPAPTPLVVGQPTSQEPRKPRQVHRQLRKVVARAAVHQRLVSLVTQPAAQRVQHAAGPRHVSEVGLGTTVLGVLGLVVLPISLLGLLIWGGPVWLILAGLSALAILVAYLDPFG</sequence>
<dbReference type="EMBL" id="FZNS01000003">
    <property type="protein sequence ID" value="SNR50299.1"/>
    <property type="molecule type" value="Genomic_DNA"/>
</dbReference>
<dbReference type="AlphaFoldDB" id="A0A238WXG8"/>
<evidence type="ECO:0000256" key="1">
    <source>
        <dbReference type="SAM" id="Phobius"/>
    </source>
</evidence>
<accession>A0A238WXG8</accession>
<keyword evidence="1" id="KW-1133">Transmembrane helix</keyword>
<keyword evidence="3" id="KW-1185">Reference proteome</keyword>
<dbReference type="Proteomes" id="UP000198310">
    <property type="component" value="Unassembled WGS sequence"/>
</dbReference>
<feature type="transmembrane region" description="Helical" evidence="1">
    <location>
        <begin position="159"/>
        <end position="176"/>
    </location>
</feature>
<dbReference type="RefSeq" id="WP_089332216.1">
    <property type="nucleotide sequence ID" value="NZ_FZNS01000003.1"/>
</dbReference>
<feature type="transmembrane region" description="Helical" evidence="1">
    <location>
        <begin position="130"/>
        <end position="152"/>
    </location>
</feature>
<evidence type="ECO:0000313" key="2">
    <source>
        <dbReference type="EMBL" id="SNR50299.1"/>
    </source>
</evidence>
<keyword evidence="1" id="KW-0812">Transmembrane</keyword>
<evidence type="ECO:0000313" key="3">
    <source>
        <dbReference type="Proteomes" id="UP000198310"/>
    </source>
</evidence>
<proteinExistence type="predicted"/>
<protein>
    <submittedName>
        <fullName evidence="2">Uncharacterized protein</fullName>
    </submittedName>
</protein>
<keyword evidence="1" id="KW-0472">Membrane</keyword>
<reference evidence="3" key="1">
    <citation type="submission" date="2017-06" db="EMBL/GenBank/DDBJ databases">
        <authorList>
            <person name="Varghese N."/>
            <person name="Submissions S."/>
        </authorList>
    </citation>
    <scope>NUCLEOTIDE SEQUENCE [LARGE SCALE GENOMIC DNA]</scope>
    <source>
        <strain evidence="3">DSM 28041</strain>
    </source>
</reference>
<name>A0A238WXG8_9BACT</name>